<dbReference type="CDD" id="cd15489">
    <property type="entry name" value="PHD_SF"/>
    <property type="match status" value="1"/>
</dbReference>
<dbReference type="SUPFAM" id="SSF57903">
    <property type="entry name" value="FYVE/PHD zinc finger"/>
    <property type="match status" value="1"/>
</dbReference>
<dbReference type="KEGG" id="tnl:113508111"/>
<dbReference type="InterPro" id="IPR013083">
    <property type="entry name" value="Znf_RING/FYVE/PHD"/>
</dbReference>
<name>A0A7E5X150_TRINI</name>
<evidence type="ECO:0000313" key="4">
    <source>
        <dbReference type="RefSeq" id="XP_026746885.1"/>
    </source>
</evidence>
<dbReference type="OrthoDB" id="7048166at2759"/>
<evidence type="ECO:0000313" key="5">
    <source>
        <dbReference type="RefSeq" id="XP_026746886.1"/>
    </source>
</evidence>
<evidence type="ECO:0000313" key="3">
    <source>
        <dbReference type="Proteomes" id="UP000322000"/>
    </source>
</evidence>
<dbReference type="Gene3D" id="1.20.58.130">
    <property type="match status" value="1"/>
</dbReference>
<feature type="domain" description="FP protein C-terminal" evidence="2">
    <location>
        <begin position="261"/>
        <end position="313"/>
    </location>
</feature>
<gene>
    <name evidence="4" type="primary">LOC113508111</name>
    <name evidence="5" type="synonym">LOC113508112</name>
</gene>
<dbReference type="InterPro" id="IPR004244">
    <property type="entry name" value="Transposase_22"/>
</dbReference>
<dbReference type="Gene3D" id="3.30.40.10">
    <property type="entry name" value="Zinc/RING finger domain, C3HC4 (zinc finger)"/>
    <property type="match status" value="1"/>
</dbReference>
<dbReference type="KEGG" id="tnl:113508112"/>
<dbReference type="RefSeq" id="XP_026746885.1">
    <property type="nucleotide sequence ID" value="XM_026891084.1"/>
</dbReference>
<dbReference type="RefSeq" id="XP_026746886.1">
    <property type="nucleotide sequence ID" value="XM_026891085.1"/>
</dbReference>
<dbReference type="InterPro" id="IPR011011">
    <property type="entry name" value="Znf_FYVE_PHD"/>
</dbReference>
<accession>A0A7E5X150</accession>
<dbReference type="Proteomes" id="UP000322000">
    <property type="component" value="Unplaced"/>
</dbReference>
<evidence type="ECO:0000259" key="2">
    <source>
        <dbReference type="Pfam" id="PF25298"/>
    </source>
</evidence>
<dbReference type="InterPro" id="IPR057251">
    <property type="entry name" value="FP_C"/>
</dbReference>
<feature type="coiled-coil region" evidence="1">
    <location>
        <begin position="87"/>
        <end position="135"/>
    </location>
</feature>
<sequence length="313" mass="35528">MNSYKCGACDESLSDGAHCTICNQELHFHCAGITEAGYRKLGDRRLTWRCSKCKISNASQPPSSPRIEPESLNLKEIRAIAQKLAPLETLRHEITELRSEFADLKSSLSETNTEIKEFNGKIKEIEARLLQVEKVVEQVDLIHARLDKLEEGNNTKEQWTRMNNIEIKGLPQNNHENLFDIIGKIGAKISYPVSKAQINFITRVPSREKDHTKPIIVCFLNLNVKEGFIAAARLTVKTAPLTTGQSDLPGNQRIFINDHLTLHNKALLSKTKKMAAEMDFRYVWVKHSKIHARKTEISPTIVLKNEKDLIKIK</sequence>
<dbReference type="Pfam" id="PF25298">
    <property type="entry name" value="Baculo_FP_2nd"/>
    <property type="match status" value="1"/>
</dbReference>
<evidence type="ECO:0000256" key="1">
    <source>
        <dbReference type="SAM" id="Coils"/>
    </source>
</evidence>
<organism evidence="3 4">
    <name type="scientific">Trichoplusia ni</name>
    <name type="common">Cabbage looper</name>
    <dbReference type="NCBI Taxonomy" id="7111"/>
    <lineage>
        <taxon>Eukaryota</taxon>
        <taxon>Metazoa</taxon>
        <taxon>Ecdysozoa</taxon>
        <taxon>Arthropoda</taxon>
        <taxon>Hexapoda</taxon>
        <taxon>Insecta</taxon>
        <taxon>Pterygota</taxon>
        <taxon>Neoptera</taxon>
        <taxon>Endopterygota</taxon>
        <taxon>Lepidoptera</taxon>
        <taxon>Glossata</taxon>
        <taxon>Ditrysia</taxon>
        <taxon>Noctuoidea</taxon>
        <taxon>Noctuidae</taxon>
        <taxon>Plusiinae</taxon>
        <taxon>Trichoplusia</taxon>
    </lineage>
</organism>
<protein>
    <submittedName>
        <fullName evidence="4">Uncharacterized protein LOC113508111</fullName>
    </submittedName>
    <submittedName>
        <fullName evidence="5">Uncharacterized protein LOC113508112</fullName>
    </submittedName>
</protein>
<dbReference type="AlphaFoldDB" id="A0A7E5X150"/>
<dbReference type="GeneID" id="113508111"/>
<reference evidence="4 5" key="1">
    <citation type="submission" date="2025-04" db="UniProtKB">
        <authorList>
            <consortium name="RefSeq"/>
        </authorList>
    </citation>
    <scope>IDENTIFICATION</scope>
</reference>
<dbReference type="PANTHER" id="PTHR11505">
    <property type="entry name" value="L1 TRANSPOSABLE ELEMENT-RELATED"/>
    <property type="match status" value="1"/>
</dbReference>
<keyword evidence="3" id="KW-1185">Reference proteome</keyword>
<keyword evidence="1" id="KW-0175">Coiled coil</keyword>
<proteinExistence type="predicted"/>